<feature type="domain" description="Phospholipid/glycerol acyltransferase" evidence="2">
    <location>
        <begin position="686"/>
        <end position="814"/>
    </location>
</feature>
<dbReference type="Gene3D" id="3.40.50.12780">
    <property type="entry name" value="N-terminal domain of ligase-like"/>
    <property type="match status" value="1"/>
</dbReference>
<dbReference type="PANTHER" id="PTHR43767:SF10">
    <property type="entry name" value="SURFACTIN SYNTHASE SUBUNIT 1"/>
    <property type="match status" value="1"/>
</dbReference>
<protein>
    <submittedName>
        <fullName evidence="3">Long-chain-fatty-acid--CoA ligase</fullName>
        <ecNumber evidence="3">6.2.1.3</ecNumber>
    </submittedName>
</protein>
<evidence type="ECO:0000256" key="1">
    <source>
        <dbReference type="SAM" id="MobiDB-lite"/>
    </source>
</evidence>
<dbReference type="InterPro" id="IPR042099">
    <property type="entry name" value="ANL_N_sf"/>
</dbReference>
<dbReference type="InterPro" id="IPR009081">
    <property type="entry name" value="PP-bd_ACP"/>
</dbReference>
<dbReference type="SMART" id="SM00563">
    <property type="entry name" value="PlsC"/>
    <property type="match status" value="1"/>
</dbReference>
<dbReference type="PROSITE" id="PS00455">
    <property type="entry name" value="AMP_BINDING"/>
    <property type="match status" value="1"/>
</dbReference>
<dbReference type="PANTHER" id="PTHR43767">
    <property type="entry name" value="LONG-CHAIN-FATTY-ACID--COA LIGASE"/>
    <property type="match status" value="1"/>
</dbReference>
<dbReference type="GO" id="GO:0016746">
    <property type="term" value="F:acyltransferase activity"/>
    <property type="evidence" value="ECO:0007669"/>
    <property type="project" value="InterPro"/>
</dbReference>
<dbReference type="InterPro" id="IPR045851">
    <property type="entry name" value="AMP-bd_C_sf"/>
</dbReference>
<proteinExistence type="predicted"/>
<keyword evidence="3" id="KW-0436">Ligase</keyword>
<gene>
    <name evidence="3" type="ORF">AVDCRST_MAG77-4410</name>
</gene>
<evidence type="ECO:0000259" key="2">
    <source>
        <dbReference type="SMART" id="SM00563"/>
    </source>
</evidence>
<dbReference type="EMBL" id="CADCTC010000231">
    <property type="protein sequence ID" value="CAA9287492.1"/>
    <property type="molecule type" value="Genomic_DNA"/>
</dbReference>
<dbReference type="Gene3D" id="3.30.300.30">
    <property type="match status" value="1"/>
</dbReference>
<dbReference type="AlphaFoldDB" id="A0A6J4JUD0"/>
<sequence>MYTHLHEIILDRAARYPEAIALGSQQGLAWKTVTSTQLRDAVDTLAGELAALGVTHGDRVVVWVPGAWRAPVFLFALWKLGAIAVPFDREMNPDAAERIIAAVEPRLIIAGHGERPPWATNAQVEEWWDPGSRPATAASGEPVEAHPSTGSPQAVGAALSTRHSALVTPTDLAAIFFTSGTTGSPKGCMITHANLCSQVDALGDNIPLDTECRLASILPLSHLFEMTCGLLYPLACGAAIHYVPSRRGPDIVRVLAEQRITHMIGVPQLLTLMGNTLEQQLRAKLPAAVYRALDSLAPRLPLAVRRRLFWPVHRKIGGQLRVMAAGGAALPADTQLRWEKLGVRVVQGYGASECSPVIAASAADGSTPIGAVGRPIRGVQVRLNSEGELLVKGPNVMLGYWKDPVKTAEVLSDGWYATGDLAEIDIQGNVRLSGRAKDLIVLPSGMKVWPQDVEDALRADEAVKDATVMAVPSEAGGATLHAYLIPARGRSVDVGAIVARANGRLAQHQRLASAAWWPDEDFPRTSTLKVRRHLLPLPDSTQESSVKIDVTLAADDPVGQAVAAIARAVSVTGAQTLGELGLDSLSFTELALALEEKTGKAIGDGDLRGDMTVDELRRFVSAAPESSGGDRTGGAEGASTEQPLWPYTWGRRLRFVGSPFDLLYTFAVTRTIVLGREHLADLPNHVIFAGTHRSFADLPLIRHGLKQTAARRFFNRLVVAAYAGGFASAGVFARYAQVAFGVYPLRQYGEREASLRGLAKLAGAGNAVLIFPQGEHTDPDREITNDPRARFRPGVAHLAAALDAAVVPFGLAGSEKLMPAHLENYHGPTIANIPVSITRGPLAIAFDKPLRLEPGEDPHAFAARLQEVCFALARRAEAAQTQAQNGSKQAAAGG</sequence>
<dbReference type="InterPro" id="IPR002123">
    <property type="entry name" value="Plipid/glycerol_acylTrfase"/>
</dbReference>
<dbReference type="SUPFAM" id="SSF47336">
    <property type="entry name" value="ACP-like"/>
    <property type="match status" value="1"/>
</dbReference>
<dbReference type="SUPFAM" id="SSF56801">
    <property type="entry name" value="Acetyl-CoA synthetase-like"/>
    <property type="match status" value="1"/>
</dbReference>
<dbReference type="InterPro" id="IPR020845">
    <property type="entry name" value="AMP-binding_CS"/>
</dbReference>
<reference evidence="3" key="1">
    <citation type="submission" date="2020-02" db="EMBL/GenBank/DDBJ databases">
        <authorList>
            <person name="Meier V. D."/>
        </authorList>
    </citation>
    <scope>NUCLEOTIDE SEQUENCE</scope>
    <source>
        <strain evidence="3">AVDCRST_MAG77</strain>
    </source>
</reference>
<feature type="region of interest" description="Disordered" evidence="1">
    <location>
        <begin position="130"/>
        <end position="155"/>
    </location>
</feature>
<name>A0A6J4JUD0_9CHLR</name>
<dbReference type="SUPFAM" id="SSF69593">
    <property type="entry name" value="Glycerol-3-phosphate (1)-acyltransferase"/>
    <property type="match status" value="1"/>
</dbReference>
<dbReference type="EC" id="6.2.1.3" evidence="3"/>
<dbReference type="InterPro" id="IPR036736">
    <property type="entry name" value="ACP-like_sf"/>
</dbReference>
<dbReference type="GO" id="GO:0004467">
    <property type="term" value="F:long-chain fatty acid-CoA ligase activity"/>
    <property type="evidence" value="ECO:0007669"/>
    <property type="project" value="UniProtKB-EC"/>
</dbReference>
<accession>A0A6J4JUD0</accession>
<organism evidence="3">
    <name type="scientific">uncultured Chloroflexota bacterium</name>
    <dbReference type="NCBI Taxonomy" id="166587"/>
    <lineage>
        <taxon>Bacteria</taxon>
        <taxon>Bacillati</taxon>
        <taxon>Chloroflexota</taxon>
        <taxon>environmental samples</taxon>
    </lineage>
</organism>
<dbReference type="Gene3D" id="1.10.1200.10">
    <property type="entry name" value="ACP-like"/>
    <property type="match status" value="1"/>
</dbReference>
<dbReference type="Pfam" id="PF01553">
    <property type="entry name" value="Acyltransferase"/>
    <property type="match status" value="1"/>
</dbReference>
<dbReference type="InterPro" id="IPR000873">
    <property type="entry name" value="AMP-dep_synth/lig_dom"/>
</dbReference>
<evidence type="ECO:0000313" key="3">
    <source>
        <dbReference type="EMBL" id="CAA9287492.1"/>
    </source>
</evidence>
<dbReference type="Pfam" id="PF00501">
    <property type="entry name" value="AMP-binding"/>
    <property type="match status" value="1"/>
</dbReference>
<dbReference type="InterPro" id="IPR050237">
    <property type="entry name" value="ATP-dep_AMP-bd_enzyme"/>
</dbReference>
<dbReference type="Pfam" id="PF00550">
    <property type="entry name" value="PP-binding"/>
    <property type="match status" value="1"/>
</dbReference>